<name>A0A1M5I7T5_9FLAO</name>
<evidence type="ECO:0000313" key="2">
    <source>
        <dbReference type="EMBL" id="SHG24414.1"/>
    </source>
</evidence>
<accession>A0A1M5I7T5</accession>
<feature type="transmembrane region" description="Helical" evidence="1">
    <location>
        <begin position="7"/>
        <end position="25"/>
    </location>
</feature>
<feature type="transmembrane region" description="Helical" evidence="1">
    <location>
        <begin position="37"/>
        <end position="58"/>
    </location>
</feature>
<gene>
    <name evidence="2" type="ORF">SAMN05444396_106219</name>
</gene>
<dbReference type="RefSeq" id="WP_072991975.1">
    <property type="nucleotide sequence ID" value="NZ_FQWE01000006.1"/>
</dbReference>
<keyword evidence="1" id="KW-1133">Transmembrane helix</keyword>
<dbReference type="EMBL" id="FQWE01000006">
    <property type="protein sequence ID" value="SHG24414.1"/>
    <property type="molecule type" value="Genomic_DNA"/>
</dbReference>
<keyword evidence="1" id="KW-0472">Membrane</keyword>
<keyword evidence="3" id="KW-1185">Reference proteome</keyword>
<evidence type="ECO:0000256" key="1">
    <source>
        <dbReference type="SAM" id="Phobius"/>
    </source>
</evidence>
<protein>
    <submittedName>
        <fullName evidence="2">Uncharacterized protein</fullName>
    </submittedName>
</protein>
<reference evidence="3" key="1">
    <citation type="submission" date="2016-11" db="EMBL/GenBank/DDBJ databases">
        <authorList>
            <person name="Varghese N."/>
            <person name="Submissions S."/>
        </authorList>
    </citation>
    <scope>NUCLEOTIDE SEQUENCE [LARGE SCALE GENOMIC DNA]</scope>
    <source>
        <strain evidence="3">DSM 19741</strain>
    </source>
</reference>
<organism evidence="2 3">
    <name type="scientific">Flavobacterium segetis</name>
    <dbReference type="NCBI Taxonomy" id="271157"/>
    <lineage>
        <taxon>Bacteria</taxon>
        <taxon>Pseudomonadati</taxon>
        <taxon>Bacteroidota</taxon>
        <taxon>Flavobacteriia</taxon>
        <taxon>Flavobacteriales</taxon>
        <taxon>Flavobacteriaceae</taxon>
        <taxon>Flavobacterium</taxon>
    </lineage>
</organism>
<dbReference type="AlphaFoldDB" id="A0A1M5I7T5"/>
<dbReference type="Proteomes" id="UP000184036">
    <property type="component" value="Unassembled WGS sequence"/>
</dbReference>
<sequence>MKISKTIYLILAIVFLISFLRSLFIEEAMHRLFIWEVNIWVYRIFRLVIAVVFMKSYLELRKIEKVSKEDSSKKE</sequence>
<proteinExistence type="predicted"/>
<dbReference type="OrthoDB" id="1367242at2"/>
<evidence type="ECO:0000313" key="3">
    <source>
        <dbReference type="Proteomes" id="UP000184036"/>
    </source>
</evidence>
<keyword evidence="1" id="KW-0812">Transmembrane</keyword>